<feature type="domain" description="Wadjet protein JetD C-terminal" evidence="1">
    <location>
        <begin position="254"/>
        <end position="319"/>
    </location>
</feature>
<accession>A0A250LI54</accession>
<evidence type="ECO:0000259" key="1">
    <source>
        <dbReference type="Pfam" id="PF09983"/>
    </source>
</evidence>
<evidence type="ECO:0000313" key="2">
    <source>
        <dbReference type="EMBL" id="BBA43251.1"/>
    </source>
</evidence>
<dbReference type="InterPro" id="IPR024534">
    <property type="entry name" value="JetD_C"/>
</dbReference>
<reference evidence="2" key="2">
    <citation type="journal article" date="2017" name="Genome Announc.">
        <title>High-Quality Draft Genome Sequence of Burkholderia contaminans CH-1, a Gram-Negative Bacterium That Metabolizes 2-Azahypoxanthine, a Plant Growth-Regulating Compound.</title>
        <authorList>
            <person name="Choi J.-H."/>
            <person name="Sugiura H."/>
            <person name="Moriuchi R."/>
            <person name="Kawagishi H."/>
            <person name="Dohra H."/>
        </authorList>
    </citation>
    <scope>NUCLEOTIDE SEQUENCE</scope>
    <source>
        <strain evidence="2">CH-1</strain>
    </source>
</reference>
<protein>
    <submittedName>
        <fullName evidence="3">DUF2220 domain-containing protein</fullName>
    </submittedName>
</protein>
<reference evidence="2" key="1">
    <citation type="journal article" date="2016" name="Biosci. Biotechnol. Biochem.">
        <title>Bioconversion of AHX to AOH by resting cells of Burkholderia contaminans CH-1.</title>
        <authorList>
            <person name="Choi J.H."/>
            <person name="Kikuchi A."/>
            <person name="Pumkaeo P."/>
            <person name="Hirai H."/>
            <person name="Tokuyama S."/>
            <person name="Kawagishi H."/>
        </authorList>
    </citation>
    <scope>NUCLEOTIDE SEQUENCE</scope>
    <source>
        <strain evidence="2">CH-1</strain>
    </source>
</reference>
<evidence type="ECO:0000313" key="3">
    <source>
        <dbReference type="EMBL" id="WFN17884.1"/>
    </source>
</evidence>
<reference evidence="3 4" key="3">
    <citation type="submission" date="2021-12" db="EMBL/GenBank/DDBJ databases">
        <title>Genomic and phenotypic characterization of three Burkholderia contaminans isolates recovered from different sources.</title>
        <authorList>
            <person name="Lopez De Volder A."/>
            <person name="Fan Y."/>
            <person name="Nunvar J."/>
            <person name="Herrera T."/>
            <person name="Timp W."/>
            <person name="Degrossi J."/>
        </authorList>
    </citation>
    <scope>NUCLEOTIDE SEQUENCE [LARGE SCALE GENOMIC DNA]</scope>
    <source>
        <strain evidence="3 4">LMG 23361</strain>
    </source>
</reference>
<dbReference type="Proteomes" id="UP001220209">
    <property type="component" value="Chromosome 1"/>
</dbReference>
<proteinExistence type="predicted"/>
<gene>
    <name evidence="2" type="ORF">BCCH1_57500</name>
    <name evidence="3" type="ORF">LXE91_02230</name>
</gene>
<dbReference type="RefSeq" id="WP_223274423.1">
    <property type="nucleotide sequence ID" value="NZ_AP018358.1"/>
</dbReference>
<dbReference type="EMBL" id="AP018358">
    <property type="protein sequence ID" value="BBA43251.1"/>
    <property type="molecule type" value="Genomic_DNA"/>
</dbReference>
<evidence type="ECO:0000313" key="4">
    <source>
        <dbReference type="Proteomes" id="UP001220209"/>
    </source>
</evidence>
<name>A0A250LI54_9BURK</name>
<dbReference type="GeneID" id="93194276"/>
<sequence>MSGTSLWLKSMPVQELLNMLVDRLDAAEQRGSAKAKSVQLDERTWPALYMSSVESQKEHLWEHVVAMVRCGWLAVKPETALKSRSGYASSPRVTVVDQRELRAAVGRHERVKSSAERWRDAVSSGLLASDTVKHLVSEYCIDIPGRTMAEVVEQLNRLPGLAEKSMLLREVSSQLFWGMSKVLDKRQGLVAAILGMDDCPFPESPIQLHVFLPACGHRGVLFIENSVSFERAMRAPGGVFDELALVYASGFKGSAQRLRTMEGCSLFYAAGGGLERDLRAKFEGWLFGRREMPSYFWGDLDFAGMRILAAMRTTFTGLTAWVPGYEPMLAVLKAGGGHPPEAADKQGQKPIASTGCGYADEQLLPALQTYGRFVDQE</sequence>
<dbReference type="Pfam" id="PF09983">
    <property type="entry name" value="JetD_C"/>
    <property type="match status" value="1"/>
</dbReference>
<organism evidence="2">
    <name type="scientific">Burkholderia contaminans</name>
    <dbReference type="NCBI Taxonomy" id="488447"/>
    <lineage>
        <taxon>Bacteria</taxon>
        <taxon>Pseudomonadati</taxon>
        <taxon>Pseudomonadota</taxon>
        <taxon>Betaproteobacteria</taxon>
        <taxon>Burkholderiales</taxon>
        <taxon>Burkholderiaceae</taxon>
        <taxon>Burkholderia</taxon>
        <taxon>Burkholderia cepacia complex</taxon>
    </lineage>
</organism>
<dbReference type="EMBL" id="CP090640">
    <property type="protein sequence ID" value="WFN17884.1"/>
    <property type="molecule type" value="Genomic_DNA"/>
</dbReference>
<dbReference type="AlphaFoldDB" id="A0A250LI54"/>